<dbReference type="Proteomes" id="UP000250572">
    <property type="component" value="Unassembled WGS sequence"/>
</dbReference>
<keyword evidence="3" id="KW-1185">Reference proteome</keyword>
<feature type="compositionally biased region" description="Basic and acidic residues" evidence="1">
    <location>
        <begin position="22"/>
        <end position="32"/>
    </location>
</feature>
<accession>A0A315VQG7</accession>
<feature type="region of interest" description="Disordered" evidence="1">
    <location>
        <begin position="126"/>
        <end position="155"/>
    </location>
</feature>
<proteinExistence type="predicted"/>
<feature type="region of interest" description="Disordered" evidence="1">
    <location>
        <begin position="1"/>
        <end position="39"/>
    </location>
</feature>
<dbReference type="STRING" id="33528.ENSGAFP00000001781"/>
<evidence type="ECO:0000256" key="1">
    <source>
        <dbReference type="SAM" id="MobiDB-lite"/>
    </source>
</evidence>
<feature type="compositionally biased region" description="Basic and acidic residues" evidence="1">
    <location>
        <begin position="135"/>
        <end position="153"/>
    </location>
</feature>
<name>A0A315VQG7_GAMAF</name>
<sequence length="193" mass="21102">MEDDPEQPPSLSQLLRVSYEARAQHRHGETSRADAPSSRLQIYGSLKAKGDETVGHNDSQFPDLSAFLSQEELDKSVNLACQAIGHETRDEIGDVKAAVTSGTATNHVSQNTVSLSAVAQVSNHLPASSSARFTPDTKTHNSQRRENSPDRCSEAGSSPSWANRLLLCYSCFQFSPLLIRSSSARSIQLLFWD</sequence>
<dbReference type="EMBL" id="NHOQ01001229">
    <property type="protein sequence ID" value="PWA25794.1"/>
    <property type="molecule type" value="Genomic_DNA"/>
</dbReference>
<dbReference type="AlphaFoldDB" id="A0A315VQG7"/>
<organism evidence="2 3">
    <name type="scientific">Gambusia affinis</name>
    <name type="common">Western mosquitofish</name>
    <name type="synonym">Heterandria affinis</name>
    <dbReference type="NCBI Taxonomy" id="33528"/>
    <lineage>
        <taxon>Eukaryota</taxon>
        <taxon>Metazoa</taxon>
        <taxon>Chordata</taxon>
        <taxon>Craniata</taxon>
        <taxon>Vertebrata</taxon>
        <taxon>Euteleostomi</taxon>
        <taxon>Actinopterygii</taxon>
        <taxon>Neopterygii</taxon>
        <taxon>Teleostei</taxon>
        <taxon>Neoteleostei</taxon>
        <taxon>Acanthomorphata</taxon>
        <taxon>Ovalentaria</taxon>
        <taxon>Atherinomorphae</taxon>
        <taxon>Cyprinodontiformes</taxon>
        <taxon>Poeciliidae</taxon>
        <taxon>Poeciliinae</taxon>
        <taxon>Gambusia</taxon>
    </lineage>
</organism>
<comment type="caution">
    <text evidence="2">The sequence shown here is derived from an EMBL/GenBank/DDBJ whole genome shotgun (WGS) entry which is preliminary data.</text>
</comment>
<gene>
    <name evidence="2" type="ORF">CCH79_00001357</name>
</gene>
<evidence type="ECO:0000313" key="3">
    <source>
        <dbReference type="Proteomes" id="UP000250572"/>
    </source>
</evidence>
<reference evidence="2 3" key="1">
    <citation type="journal article" date="2018" name="G3 (Bethesda)">
        <title>A High-Quality Reference Genome for the Invasive Mosquitofish Gambusia affinis Using a Chicago Library.</title>
        <authorList>
            <person name="Hoffberg S.L."/>
            <person name="Troendle N.J."/>
            <person name="Glenn T.C."/>
            <person name="Mahmud O."/>
            <person name="Louha S."/>
            <person name="Chalopin D."/>
            <person name="Bennetzen J.L."/>
            <person name="Mauricio R."/>
        </authorList>
    </citation>
    <scope>NUCLEOTIDE SEQUENCE [LARGE SCALE GENOMIC DNA]</scope>
    <source>
        <strain evidence="2">NE01/NJP1002.9</strain>
        <tissue evidence="2">Muscle</tissue>
    </source>
</reference>
<evidence type="ECO:0000313" key="2">
    <source>
        <dbReference type="EMBL" id="PWA25794.1"/>
    </source>
</evidence>
<protein>
    <submittedName>
        <fullName evidence="2">Uncharacterized protein</fullName>
    </submittedName>
</protein>